<proteinExistence type="predicted"/>
<gene>
    <name evidence="3" type="ORF">KPC_0598</name>
</gene>
<evidence type="ECO:0008006" key="5">
    <source>
        <dbReference type="Google" id="ProtNLM"/>
    </source>
</evidence>
<evidence type="ECO:0000256" key="1">
    <source>
        <dbReference type="SAM" id="MobiDB-lite"/>
    </source>
</evidence>
<evidence type="ECO:0000256" key="2">
    <source>
        <dbReference type="SAM" id="SignalP"/>
    </source>
</evidence>
<keyword evidence="2" id="KW-0732">Signal</keyword>
<feature type="chain" id="PRO_5015626555" description="Lipoprotein" evidence="2">
    <location>
        <begin position="29"/>
        <end position="51"/>
    </location>
</feature>
<reference evidence="4" key="1">
    <citation type="submission" date="2018-03" db="EMBL/GenBank/DDBJ databases">
        <authorList>
            <person name="Blom J."/>
        </authorList>
    </citation>
    <scope>NUCLEOTIDE SEQUENCE [LARGE SCALE GENOMIC DNA]</scope>
    <source>
        <strain evidence="4">KPC-SM-21</strain>
    </source>
</reference>
<dbReference type="Proteomes" id="UP000245974">
    <property type="component" value="Unassembled WGS sequence"/>
</dbReference>
<protein>
    <recommendedName>
        <fullName evidence="5">Lipoprotein</fullName>
    </recommendedName>
</protein>
<dbReference type="InParanoid" id="A0A2U3MVF8"/>
<feature type="region of interest" description="Disordered" evidence="1">
    <location>
        <begin position="31"/>
        <end position="51"/>
    </location>
</feature>
<evidence type="ECO:0000313" key="4">
    <source>
        <dbReference type="Proteomes" id="UP000245974"/>
    </source>
</evidence>
<feature type="compositionally biased region" description="Basic and acidic residues" evidence="1">
    <location>
        <begin position="31"/>
        <end position="43"/>
    </location>
</feature>
<feature type="signal peptide" evidence="2">
    <location>
        <begin position="1"/>
        <end position="28"/>
    </location>
</feature>
<dbReference type="AlphaFoldDB" id="A0A2U3MVF8"/>
<evidence type="ECO:0000313" key="3">
    <source>
        <dbReference type="EMBL" id="SPL69420.1"/>
    </source>
</evidence>
<accession>A0A2U3MVF8</accession>
<dbReference type="EMBL" id="OOGT01000016">
    <property type="protein sequence ID" value="SPL69420.1"/>
    <property type="molecule type" value="Genomic_DNA"/>
</dbReference>
<organism evidence="3 4">
    <name type="scientific">Acinetobacter stercoris</name>
    <dbReference type="NCBI Taxonomy" id="2126983"/>
    <lineage>
        <taxon>Bacteria</taxon>
        <taxon>Pseudomonadati</taxon>
        <taxon>Pseudomonadota</taxon>
        <taxon>Gammaproteobacteria</taxon>
        <taxon>Moraxellales</taxon>
        <taxon>Moraxellaceae</taxon>
        <taxon>Acinetobacter</taxon>
    </lineage>
</organism>
<keyword evidence="4" id="KW-1185">Reference proteome</keyword>
<sequence>MEYALQHFKTSKFVLLGLMLTLSIGLSACNDSKDDATHPEPPAKAKLNCAP</sequence>
<name>A0A2U3MVF8_9GAMM</name>